<dbReference type="AlphaFoldDB" id="A0A6C0C626"/>
<proteinExistence type="predicted"/>
<protein>
    <submittedName>
        <fullName evidence="1">Uncharacterized protein</fullName>
    </submittedName>
</protein>
<evidence type="ECO:0000313" key="1">
    <source>
        <dbReference type="EMBL" id="QHS99239.1"/>
    </source>
</evidence>
<dbReference type="EMBL" id="MN739336">
    <property type="protein sequence ID" value="QHS99239.1"/>
    <property type="molecule type" value="Genomic_DNA"/>
</dbReference>
<organism evidence="1">
    <name type="scientific">viral metagenome</name>
    <dbReference type="NCBI Taxonomy" id="1070528"/>
    <lineage>
        <taxon>unclassified sequences</taxon>
        <taxon>metagenomes</taxon>
        <taxon>organismal metagenomes</taxon>
    </lineage>
</organism>
<accession>A0A6C0C626</accession>
<name>A0A6C0C626_9ZZZZ</name>
<sequence>MEKLGVTKYQLNFKEKHKIKNSADPCIHPINGKIDRHNYDSKIDPPKEHAITFEKDIYKEFELIFDIKDIS</sequence>
<reference evidence="1" key="1">
    <citation type="journal article" date="2020" name="Nature">
        <title>Giant virus diversity and host interactions through global metagenomics.</title>
        <authorList>
            <person name="Schulz F."/>
            <person name="Roux S."/>
            <person name="Paez-Espino D."/>
            <person name="Jungbluth S."/>
            <person name="Walsh D.A."/>
            <person name="Denef V.J."/>
            <person name="McMahon K.D."/>
            <person name="Konstantinidis K.T."/>
            <person name="Eloe-Fadrosh E.A."/>
            <person name="Kyrpides N.C."/>
            <person name="Woyke T."/>
        </authorList>
    </citation>
    <scope>NUCLEOTIDE SEQUENCE</scope>
    <source>
        <strain evidence="1">GVMAG-M-3300020185-33</strain>
    </source>
</reference>